<accession>A0ABR6HUV8</accession>
<dbReference type="EMBL" id="JACICE010000001">
    <property type="protein sequence ID" value="MBB3774450.1"/>
    <property type="molecule type" value="Genomic_DNA"/>
</dbReference>
<feature type="chain" id="PRO_5045523272" evidence="1">
    <location>
        <begin position="26"/>
        <end position="161"/>
    </location>
</feature>
<sequence length="161" mass="17607">MNRFRPAFIAALPLALTGLCLSPLAAQDAEGQSVPDVETETTAEAAPPTKGEARLAKLIEGRVAGEPVRCIRSLPSQRMTTIDRTAYVYGSGNTIYVQRTRDPDQIDDDDALVTQRFNASELCRLDQMTTVDRVLGFFTGAVFFEDFVPYTRVKSNEGGEG</sequence>
<keyword evidence="1" id="KW-0732">Signal</keyword>
<evidence type="ECO:0000256" key="1">
    <source>
        <dbReference type="SAM" id="SignalP"/>
    </source>
</evidence>
<name>A0ABR6HUV8_9SPHN</name>
<comment type="caution">
    <text evidence="2">The sequence shown here is derived from an EMBL/GenBank/DDBJ whole genome shotgun (WGS) entry which is preliminary data.</text>
</comment>
<feature type="signal peptide" evidence="1">
    <location>
        <begin position="1"/>
        <end position="25"/>
    </location>
</feature>
<protein>
    <submittedName>
        <fullName evidence="2">Uncharacterized protein</fullName>
    </submittedName>
</protein>
<reference evidence="2 3" key="1">
    <citation type="submission" date="2020-08" db="EMBL/GenBank/DDBJ databases">
        <title>Genomic Encyclopedia of Type Strains, Phase IV (KMG-IV): sequencing the most valuable type-strain genomes for metagenomic binning, comparative biology and taxonomic classification.</title>
        <authorList>
            <person name="Goeker M."/>
        </authorList>
    </citation>
    <scope>NUCLEOTIDE SEQUENCE [LARGE SCALE GENOMIC DNA]</scope>
    <source>
        <strain evidence="2 3">DSM 8510</strain>
    </source>
</reference>
<proteinExistence type="predicted"/>
<dbReference type="RefSeq" id="WP_202390857.1">
    <property type="nucleotide sequence ID" value="NZ_BAAADZ010000002.1"/>
</dbReference>
<evidence type="ECO:0000313" key="2">
    <source>
        <dbReference type="EMBL" id="MBB3774450.1"/>
    </source>
</evidence>
<evidence type="ECO:0000313" key="3">
    <source>
        <dbReference type="Proteomes" id="UP000548685"/>
    </source>
</evidence>
<gene>
    <name evidence="2" type="ORF">FHS52_000393</name>
</gene>
<dbReference type="Proteomes" id="UP000548685">
    <property type="component" value="Unassembled WGS sequence"/>
</dbReference>
<keyword evidence="3" id="KW-1185">Reference proteome</keyword>
<organism evidence="2 3">
    <name type="scientific">Erythrobacter ramosus</name>
    <dbReference type="NCBI Taxonomy" id="35811"/>
    <lineage>
        <taxon>Bacteria</taxon>
        <taxon>Pseudomonadati</taxon>
        <taxon>Pseudomonadota</taxon>
        <taxon>Alphaproteobacteria</taxon>
        <taxon>Sphingomonadales</taxon>
        <taxon>Erythrobacteraceae</taxon>
        <taxon>Erythrobacter/Porphyrobacter group</taxon>
        <taxon>Erythrobacter</taxon>
    </lineage>
</organism>